<evidence type="ECO:0000256" key="4">
    <source>
        <dbReference type="ARBA" id="ARBA00023002"/>
    </source>
</evidence>
<dbReference type="Proteomes" id="UP000199055">
    <property type="component" value="Unassembled WGS sequence"/>
</dbReference>
<dbReference type="SUPFAM" id="SSF51735">
    <property type="entry name" value="NAD(P)-binding Rossmann-fold domains"/>
    <property type="match status" value="1"/>
</dbReference>
<dbReference type="RefSeq" id="WP_093655980.1">
    <property type="nucleotide sequence ID" value="NZ_FOET01000002.1"/>
</dbReference>
<evidence type="ECO:0000259" key="6">
    <source>
        <dbReference type="Pfam" id="PF00107"/>
    </source>
</evidence>
<dbReference type="Gene3D" id="3.40.50.720">
    <property type="entry name" value="NAD(P)-binding Rossmann-like Domain"/>
    <property type="match status" value="1"/>
</dbReference>
<comment type="similarity">
    <text evidence="5">Belongs to the zinc-containing alcohol dehydrogenase family.</text>
</comment>
<evidence type="ECO:0000256" key="3">
    <source>
        <dbReference type="ARBA" id="ARBA00022833"/>
    </source>
</evidence>
<dbReference type="EMBL" id="FOET01000002">
    <property type="protein sequence ID" value="SEP81771.1"/>
    <property type="molecule type" value="Genomic_DNA"/>
</dbReference>
<comment type="cofactor">
    <cofactor evidence="1 5">
        <name>Zn(2+)</name>
        <dbReference type="ChEBI" id="CHEBI:29105"/>
    </cofactor>
</comment>
<organism evidence="8 9">
    <name type="scientific">Streptomyces radiopugnans</name>
    <dbReference type="NCBI Taxonomy" id="403935"/>
    <lineage>
        <taxon>Bacteria</taxon>
        <taxon>Bacillati</taxon>
        <taxon>Actinomycetota</taxon>
        <taxon>Actinomycetes</taxon>
        <taxon>Kitasatosporales</taxon>
        <taxon>Streptomycetaceae</taxon>
        <taxon>Streptomyces</taxon>
    </lineage>
</organism>
<dbReference type="InterPro" id="IPR013154">
    <property type="entry name" value="ADH-like_N"/>
</dbReference>
<dbReference type="InterPro" id="IPR036291">
    <property type="entry name" value="NAD(P)-bd_dom_sf"/>
</dbReference>
<dbReference type="InterPro" id="IPR011032">
    <property type="entry name" value="GroES-like_sf"/>
</dbReference>
<dbReference type="Gene3D" id="3.90.180.10">
    <property type="entry name" value="Medium-chain alcohol dehydrogenases, catalytic domain"/>
    <property type="match status" value="1"/>
</dbReference>
<dbReference type="SUPFAM" id="SSF50129">
    <property type="entry name" value="GroES-like"/>
    <property type="match status" value="1"/>
</dbReference>
<accession>A0A1H9AZ80</accession>
<dbReference type="PANTHER" id="PTHR42813:SF2">
    <property type="entry name" value="DEHYDROGENASE, ZINC-CONTAINING, PUTATIVE (AFU_ORTHOLOGUE AFUA_2G02810)-RELATED"/>
    <property type="match status" value="1"/>
</dbReference>
<evidence type="ECO:0000256" key="1">
    <source>
        <dbReference type="ARBA" id="ARBA00001947"/>
    </source>
</evidence>
<name>A0A1H9AZ80_9ACTN</name>
<gene>
    <name evidence="8" type="ORF">SAMN05216481_10284</name>
</gene>
<dbReference type="AlphaFoldDB" id="A0A1H9AZ80"/>
<keyword evidence="9" id="KW-1185">Reference proteome</keyword>
<evidence type="ECO:0000256" key="2">
    <source>
        <dbReference type="ARBA" id="ARBA00022723"/>
    </source>
</evidence>
<reference evidence="8 9" key="1">
    <citation type="submission" date="2016-10" db="EMBL/GenBank/DDBJ databases">
        <authorList>
            <person name="de Groot N.N."/>
        </authorList>
    </citation>
    <scope>NUCLEOTIDE SEQUENCE [LARGE SCALE GENOMIC DNA]</scope>
    <source>
        <strain evidence="8 9">CGMCC 4.3519</strain>
    </source>
</reference>
<keyword evidence="2 5" id="KW-0479">Metal-binding</keyword>
<dbReference type="STRING" id="403935.SAMN05216481_10284"/>
<sequence length="393" mass="42303">MKAVVWHGRRDVRVDEVPDPAVREPTDAVVRITSSGLCGSDLHLYDVLTPFMTEGDILGHEPMGIVEEVGPEVPNLSPGDRVVMPFQIACGTCFMCSQDLQTQCETTQNRRFGTGGSLFGYTKLYGQVPGGQAQYLRVPQAHYGPIKVPEGPADDRFLYLSDVLPTAWQAVAYADAPKGGSLAVLGLGPIGDMCCRIALHLGVEKVIGVDLVPERLERARARGVDVLDLTEHDDVAGVIREKTGGRGADAVIDAVGMEAHGSAVAEVAQKSAGLLPKKIAEKLMTTAGVDRLAALQLAIDAVRRGGTISIIGVYGGMTDPLPMLTLFDKQIQLRMGQANVRRWVPEILPLLTDEDVLGVDDFATHHVPLEKAPEAYEMFQKKADGAVKIILRP</sequence>
<evidence type="ECO:0000259" key="7">
    <source>
        <dbReference type="Pfam" id="PF08240"/>
    </source>
</evidence>
<dbReference type="PROSITE" id="PS00059">
    <property type="entry name" value="ADH_ZINC"/>
    <property type="match status" value="1"/>
</dbReference>
<evidence type="ECO:0000313" key="8">
    <source>
        <dbReference type="EMBL" id="SEP81771.1"/>
    </source>
</evidence>
<dbReference type="GO" id="GO:0008270">
    <property type="term" value="F:zinc ion binding"/>
    <property type="evidence" value="ECO:0007669"/>
    <property type="project" value="InterPro"/>
</dbReference>
<protein>
    <submittedName>
        <fullName evidence="8">Threonine dehydrogenase</fullName>
    </submittedName>
</protein>
<dbReference type="CDD" id="cd08283">
    <property type="entry name" value="FDH_like_1"/>
    <property type="match status" value="1"/>
</dbReference>
<feature type="domain" description="Alcohol dehydrogenase-like C-terminal" evidence="6">
    <location>
        <begin position="189"/>
        <end position="259"/>
    </location>
</feature>
<dbReference type="GO" id="GO:0016491">
    <property type="term" value="F:oxidoreductase activity"/>
    <property type="evidence" value="ECO:0007669"/>
    <property type="project" value="UniProtKB-KW"/>
</dbReference>
<dbReference type="InterPro" id="IPR002328">
    <property type="entry name" value="ADH_Zn_CS"/>
</dbReference>
<evidence type="ECO:0000256" key="5">
    <source>
        <dbReference type="RuleBase" id="RU361277"/>
    </source>
</evidence>
<dbReference type="InterPro" id="IPR013149">
    <property type="entry name" value="ADH-like_C"/>
</dbReference>
<keyword evidence="4" id="KW-0560">Oxidoreductase</keyword>
<proteinExistence type="inferred from homology"/>
<evidence type="ECO:0000313" key="9">
    <source>
        <dbReference type="Proteomes" id="UP000199055"/>
    </source>
</evidence>
<keyword evidence="3 5" id="KW-0862">Zinc</keyword>
<dbReference type="Pfam" id="PF08240">
    <property type="entry name" value="ADH_N"/>
    <property type="match status" value="1"/>
</dbReference>
<feature type="domain" description="Alcohol dehydrogenase-like N-terminal" evidence="7">
    <location>
        <begin position="25"/>
        <end position="145"/>
    </location>
</feature>
<dbReference type="Pfam" id="PF00107">
    <property type="entry name" value="ADH_zinc_N"/>
    <property type="match status" value="1"/>
</dbReference>
<dbReference type="PANTHER" id="PTHR42813">
    <property type="entry name" value="ZINC-TYPE ALCOHOL DEHYDROGENASE-LIKE"/>
    <property type="match status" value="1"/>
</dbReference>